<evidence type="ECO:0000256" key="5">
    <source>
        <dbReference type="ARBA" id="ARBA00023163"/>
    </source>
</evidence>
<dbReference type="GO" id="GO:0008483">
    <property type="term" value="F:transaminase activity"/>
    <property type="evidence" value="ECO:0007669"/>
    <property type="project" value="UniProtKB-KW"/>
</dbReference>
<dbReference type="InterPro" id="IPR015424">
    <property type="entry name" value="PyrdxlP-dep_Trfase"/>
</dbReference>
<protein>
    <submittedName>
        <fullName evidence="7">PLP-dependent aminotransferase family protein</fullName>
    </submittedName>
</protein>
<dbReference type="InterPro" id="IPR051446">
    <property type="entry name" value="HTH_trans_reg/aminotransferase"/>
</dbReference>
<evidence type="ECO:0000313" key="7">
    <source>
        <dbReference type="EMBL" id="MCW3782363.1"/>
    </source>
</evidence>
<keyword evidence="3" id="KW-0805">Transcription regulation</keyword>
<accession>A0ABT3J3W6</accession>
<sequence>MVIAAKRTTQHGRLTVPQIRLNRNSPVGLRDQVQSEISRLISTGAIALGARLPSCRQLAQDLGVSINTVLGAYSRLCDDKLIAARPRAGYFVCNELRIPSNPSASTEEVPPAKADILGRLGRHRQPSRGTYILRPPNWQEFRYPFVCNQIDTGRFPIAEWRECTRLAMNRRDLGIWSGDNQYWDAPELLDQICNRLLPRRGVTARSENVLVTLGAQQGLYLVASLLRGAGRVVAMEDPGYPDARNIFAQLFDEVRFIPVDAEGIVVDDRLRGADLVYVTPNRQFPTTVSLSQARRRALLALAEAEDFLIIEDDYDCDVDFRASPPLPLYQIDRSARVIYTTSLSKSLAPGLRLGFLVAPEELVTEARALRGMMIRHPPLVLQHTAALFLRFGHYDALCSRLHAAFERRWSIAGAALARDFSDFGIIGATGGTNFMLTDPTRRRPGAAIVRRALEEGVVVEAVEPCFFTGREGGFAFRLGFSSVPAADIEPGLAVLRGVIDDL</sequence>
<dbReference type="CDD" id="cd07377">
    <property type="entry name" value="WHTH_GntR"/>
    <property type="match status" value="1"/>
</dbReference>
<dbReference type="Gene3D" id="3.40.640.10">
    <property type="entry name" value="Type I PLP-dependent aspartate aminotransferase-like (Major domain)"/>
    <property type="match status" value="1"/>
</dbReference>
<dbReference type="PROSITE" id="PS50949">
    <property type="entry name" value="HTH_GNTR"/>
    <property type="match status" value="1"/>
</dbReference>
<dbReference type="CDD" id="cd00609">
    <property type="entry name" value="AAT_like"/>
    <property type="match status" value="1"/>
</dbReference>
<keyword evidence="5" id="KW-0804">Transcription</keyword>
<evidence type="ECO:0000256" key="1">
    <source>
        <dbReference type="ARBA" id="ARBA00005384"/>
    </source>
</evidence>
<evidence type="ECO:0000256" key="2">
    <source>
        <dbReference type="ARBA" id="ARBA00022898"/>
    </source>
</evidence>
<dbReference type="SUPFAM" id="SSF46785">
    <property type="entry name" value="Winged helix' DNA-binding domain"/>
    <property type="match status" value="1"/>
</dbReference>
<proteinExistence type="inferred from homology"/>
<reference evidence="7 8" key="1">
    <citation type="submission" date="2022-10" db="EMBL/GenBank/DDBJ databases">
        <title>Defluviimonas sp. CAU 1641 isolated from mud.</title>
        <authorList>
            <person name="Kim W."/>
        </authorList>
    </citation>
    <scope>NUCLEOTIDE SEQUENCE [LARGE SCALE GENOMIC DNA]</scope>
    <source>
        <strain evidence="7 8">CAU 1641</strain>
    </source>
</reference>
<dbReference type="SUPFAM" id="SSF53383">
    <property type="entry name" value="PLP-dependent transferases"/>
    <property type="match status" value="1"/>
</dbReference>
<dbReference type="PANTHER" id="PTHR46577:SF1">
    <property type="entry name" value="HTH-TYPE TRANSCRIPTIONAL REGULATORY PROTEIN GABR"/>
    <property type="match status" value="1"/>
</dbReference>
<dbReference type="Pfam" id="PF00155">
    <property type="entry name" value="Aminotran_1_2"/>
    <property type="match status" value="1"/>
</dbReference>
<dbReference type="InterPro" id="IPR036390">
    <property type="entry name" value="WH_DNA-bd_sf"/>
</dbReference>
<dbReference type="InterPro" id="IPR000524">
    <property type="entry name" value="Tscrpt_reg_HTH_GntR"/>
</dbReference>
<dbReference type="Pfam" id="PF00392">
    <property type="entry name" value="GntR"/>
    <property type="match status" value="1"/>
</dbReference>
<keyword evidence="4" id="KW-0238">DNA-binding</keyword>
<evidence type="ECO:0000259" key="6">
    <source>
        <dbReference type="PROSITE" id="PS50949"/>
    </source>
</evidence>
<dbReference type="PANTHER" id="PTHR46577">
    <property type="entry name" value="HTH-TYPE TRANSCRIPTIONAL REGULATORY PROTEIN GABR"/>
    <property type="match status" value="1"/>
</dbReference>
<dbReference type="InterPro" id="IPR015421">
    <property type="entry name" value="PyrdxlP-dep_Trfase_major"/>
</dbReference>
<name>A0ABT3J3W6_9RHOB</name>
<keyword evidence="7" id="KW-0808">Transferase</keyword>
<comment type="similarity">
    <text evidence="1">In the C-terminal section; belongs to the class-I pyridoxal-phosphate-dependent aminotransferase family.</text>
</comment>
<dbReference type="EMBL" id="JAPDOG010000010">
    <property type="protein sequence ID" value="MCW3782363.1"/>
    <property type="molecule type" value="Genomic_DNA"/>
</dbReference>
<keyword evidence="7" id="KW-0032">Aminotransferase</keyword>
<evidence type="ECO:0000256" key="3">
    <source>
        <dbReference type="ARBA" id="ARBA00023015"/>
    </source>
</evidence>
<dbReference type="InterPro" id="IPR036388">
    <property type="entry name" value="WH-like_DNA-bd_sf"/>
</dbReference>
<organism evidence="7 8">
    <name type="scientific">Defluviimonas salinarum</name>
    <dbReference type="NCBI Taxonomy" id="2992147"/>
    <lineage>
        <taxon>Bacteria</taxon>
        <taxon>Pseudomonadati</taxon>
        <taxon>Pseudomonadota</taxon>
        <taxon>Alphaproteobacteria</taxon>
        <taxon>Rhodobacterales</taxon>
        <taxon>Paracoccaceae</taxon>
        <taxon>Albidovulum</taxon>
    </lineage>
</organism>
<comment type="caution">
    <text evidence="7">The sequence shown here is derived from an EMBL/GenBank/DDBJ whole genome shotgun (WGS) entry which is preliminary data.</text>
</comment>
<feature type="domain" description="HTH gntR-type" evidence="6">
    <location>
        <begin position="27"/>
        <end position="95"/>
    </location>
</feature>
<dbReference type="SMART" id="SM00345">
    <property type="entry name" value="HTH_GNTR"/>
    <property type="match status" value="1"/>
</dbReference>
<dbReference type="Gene3D" id="1.10.10.10">
    <property type="entry name" value="Winged helix-like DNA-binding domain superfamily/Winged helix DNA-binding domain"/>
    <property type="match status" value="1"/>
</dbReference>
<evidence type="ECO:0000313" key="8">
    <source>
        <dbReference type="Proteomes" id="UP001207582"/>
    </source>
</evidence>
<keyword evidence="2" id="KW-0663">Pyridoxal phosphate</keyword>
<evidence type="ECO:0000256" key="4">
    <source>
        <dbReference type="ARBA" id="ARBA00023125"/>
    </source>
</evidence>
<dbReference type="InterPro" id="IPR004839">
    <property type="entry name" value="Aminotransferase_I/II_large"/>
</dbReference>
<keyword evidence="8" id="KW-1185">Reference proteome</keyword>
<dbReference type="Proteomes" id="UP001207582">
    <property type="component" value="Unassembled WGS sequence"/>
</dbReference>
<gene>
    <name evidence="7" type="ORF">OM960_12285</name>
</gene>